<dbReference type="InterPro" id="IPR007313">
    <property type="entry name" value="FxsA"/>
</dbReference>
<sequence>MPLFFIFIIIPLIELMILLEVGSIIGSGWTFIIIIATAILGTKLVKQQGVQTWTKIQQELATGSLPAQAMFDGICILVSGVLLITPGFMTDIFGLLLLTPPFRKAVYLQVGHRVQVRGAGFNASGFGQGGGGFSNQSTGRTFENEMDQNTHQDTGDSSSNSQQGYIDENPQQPTTIDGEYKRKE</sequence>
<organism evidence="3 4">
    <name type="scientific">Psychrosphaera haliotis</name>
    <dbReference type="NCBI Taxonomy" id="555083"/>
    <lineage>
        <taxon>Bacteria</taxon>
        <taxon>Pseudomonadati</taxon>
        <taxon>Pseudomonadota</taxon>
        <taxon>Gammaproteobacteria</taxon>
        <taxon>Alteromonadales</taxon>
        <taxon>Pseudoalteromonadaceae</taxon>
        <taxon>Psychrosphaera</taxon>
    </lineage>
</organism>
<comment type="caution">
    <text evidence="3">The sequence shown here is derived from an EMBL/GenBank/DDBJ whole genome shotgun (WGS) entry which is preliminary data.</text>
</comment>
<keyword evidence="2" id="KW-0812">Transmembrane</keyword>
<evidence type="ECO:0000256" key="1">
    <source>
        <dbReference type="SAM" id="MobiDB-lite"/>
    </source>
</evidence>
<evidence type="ECO:0000313" key="3">
    <source>
        <dbReference type="EMBL" id="MUH72788.1"/>
    </source>
</evidence>
<dbReference type="OrthoDB" id="9792788at2"/>
<feature type="compositionally biased region" description="Polar residues" evidence="1">
    <location>
        <begin position="155"/>
        <end position="175"/>
    </location>
</feature>
<gene>
    <name evidence="3" type="ORF">GNP35_09965</name>
</gene>
<feature type="region of interest" description="Disordered" evidence="1">
    <location>
        <begin position="127"/>
        <end position="184"/>
    </location>
</feature>
<feature type="transmembrane region" description="Helical" evidence="2">
    <location>
        <begin position="6"/>
        <end position="39"/>
    </location>
</feature>
<name>A0A6N8F961_9GAMM</name>
<dbReference type="AlphaFoldDB" id="A0A6N8F961"/>
<accession>A0A6N8F961</accession>
<evidence type="ECO:0000313" key="4">
    <source>
        <dbReference type="Proteomes" id="UP000439994"/>
    </source>
</evidence>
<proteinExistence type="predicted"/>
<keyword evidence="2" id="KW-1133">Transmembrane helix</keyword>
<protein>
    <submittedName>
        <fullName evidence="3">FxsA family protein</fullName>
    </submittedName>
</protein>
<dbReference type="PANTHER" id="PTHR35335:SF1">
    <property type="entry name" value="UPF0716 PROTEIN FXSA"/>
    <property type="match status" value="1"/>
</dbReference>
<dbReference type="RefSeq" id="WP_155695939.1">
    <property type="nucleotide sequence ID" value="NZ_WOCD01000003.1"/>
</dbReference>
<dbReference type="Proteomes" id="UP000439994">
    <property type="component" value="Unassembled WGS sequence"/>
</dbReference>
<dbReference type="GO" id="GO:0016020">
    <property type="term" value="C:membrane"/>
    <property type="evidence" value="ECO:0007669"/>
    <property type="project" value="InterPro"/>
</dbReference>
<keyword evidence="4" id="KW-1185">Reference proteome</keyword>
<reference evidence="3 4" key="1">
    <citation type="submission" date="2019-11" db="EMBL/GenBank/DDBJ databases">
        <title>P. haliotis isolates from Z. marina roots.</title>
        <authorList>
            <person name="Cohen M."/>
            <person name="Jospin G."/>
            <person name="Eisen J.A."/>
            <person name="Coil D.A."/>
        </authorList>
    </citation>
    <scope>NUCLEOTIDE SEQUENCE [LARGE SCALE GENOMIC DNA]</scope>
    <source>
        <strain evidence="3 4">UCD-MCMsp1aY</strain>
    </source>
</reference>
<dbReference type="EMBL" id="WOCD01000003">
    <property type="protein sequence ID" value="MUH72788.1"/>
    <property type="molecule type" value="Genomic_DNA"/>
</dbReference>
<evidence type="ECO:0000256" key="2">
    <source>
        <dbReference type="SAM" id="Phobius"/>
    </source>
</evidence>
<dbReference type="Pfam" id="PF04186">
    <property type="entry name" value="FxsA"/>
    <property type="match status" value="1"/>
</dbReference>
<keyword evidence="2" id="KW-0472">Membrane</keyword>
<dbReference type="NCBIfam" id="NF008528">
    <property type="entry name" value="PRK11463.1-2"/>
    <property type="match status" value="1"/>
</dbReference>
<dbReference type="PANTHER" id="PTHR35335">
    <property type="entry name" value="UPF0716 PROTEIN FXSA"/>
    <property type="match status" value="1"/>
</dbReference>
<feature type="transmembrane region" description="Helical" evidence="2">
    <location>
        <begin position="74"/>
        <end position="98"/>
    </location>
</feature>